<dbReference type="PANTHER" id="PTHR14865">
    <property type="entry name" value="CST COMPLEX SUBUNIT CTC1"/>
    <property type="match status" value="1"/>
</dbReference>
<dbReference type="GO" id="GO:0010833">
    <property type="term" value="P:telomere maintenance via telomere lengthening"/>
    <property type="evidence" value="ECO:0007669"/>
    <property type="project" value="TreeGrafter"/>
</dbReference>
<evidence type="ECO:0000256" key="2">
    <source>
        <dbReference type="ARBA" id="ARBA00004574"/>
    </source>
</evidence>
<evidence type="ECO:0000256" key="7">
    <source>
        <dbReference type="ARBA" id="ARBA00023125"/>
    </source>
</evidence>
<dbReference type="Proteomes" id="UP001311232">
    <property type="component" value="Unassembled WGS sequence"/>
</dbReference>
<comment type="caution">
    <text evidence="10">The sequence shown here is derived from an EMBL/GenBank/DDBJ whole genome shotgun (WGS) entry which is preliminary data.</text>
</comment>
<proteinExistence type="inferred from homology"/>
<feature type="region of interest" description="Disordered" evidence="9">
    <location>
        <begin position="357"/>
        <end position="380"/>
    </location>
</feature>
<evidence type="ECO:0000256" key="1">
    <source>
        <dbReference type="ARBA" id="ARBA00004123"/>
    </source>
</evidence>
<dbReference type="InterPro" id="IPR042617">
    <property type="entry name" value="CTC1-like"/>
</dbReference>
<keyword evidence="7" id="KW-0238">DNA-binding</keyword>
<name>A0AAV9QXH7_9TELE</name>
<evidence type="ECO:0000256" key="3">
    <source>
        <dbReference type="ARBA" id="ARBA00006332"/>
    </source>
</evidence>
<organism evidence="10 11">
    <name type="scientific">Crenichthys baileyi</name>
    <name type="common">White River springfish</name>
    <dbReference type="NCBI Taxonomy" id="28760"/>
    <lineage>
        <taxon>Eukaryota</taxon>
        <taxon>Metazoa</taxon>
        <taxon>Chordata</taxon>
        <taxon>Craniata</taxon>
        <taxon>Vertebrata</taxon>
        <taxon>Euteleostomi</taxon>
        <taxon>Actinopterygii</taxon>
        <taxon>Neopterygii</taxon>
        <taxon>Teleostei</taxon>
        <taxon>Neoteleostei</taxon>
        <taxon>Acanthomorphata</taxon>
        <taxon>Ovalentaria</taxon>
        <taxon>Atherinomorphae</taxon>
        <taxon>Cyprinodontiformes</taxon>
        <taxon>Goodeidae</taxon>
        <taxon>Crenichthys</taxon>
    </lineage>
</organism>
<dbReference type="GO" id="GO:0003697">
    <property type="term" value="F:single-stranded DNA binding"/>
    <property type="evidence" value="ECO:0007669"/>
    <property type="project" value="InterPro"/>
</dbReference>
<keyword evidence="5" id="KW-0158">Chromosome</keyword>
<dbReference type="GO" id="GO:0042162">
    <property type="term" value="F:telomeric DNA binding"/>
    <property type="evidence" value="ECO:0007669"/>
    <property type="project" value="TreeGrafter"/>
</dbReference>
<protein>
    <recommendedName>
        <fullName evidence="4">CST complex subunit CTC1</fullName>
    </recommendedName>
</protein>
<evidence type="ECO:0000313" key="10">
    <source>
        <dbReference type="EMBL" id="KAK5600695.1"/>
    </source>
</evidence>
<comment type="similarity">
    <text evidence="3">Belongs to the CTC1 family.</text>
</comment>
<comment type="subcellular location">
    <subcellularLocation>
        <location evidence="2">Chromosome</location>
        <location evidence="2">Telomere</location>
    </subcellularLocation>
    <subcellularLocation>
        <location evidence="1">Nucleus</location>
    </subcellularLocation>
</comment>
<dbReference type="GO" id="GO:1990879">
    <property type="term" value="C:CST complex"/>
    <property type="evidence" value="ECO:0007669"/>
    <property type="project" value="TreeGrafter"/>
</dbReference>
<evidence type="ECO:0000256" key="5">
    <source>
        <dbReference type="ARBA" id="ARBA00022454"/>
    </source>
</evidence>
<dbReference type="AlphaFoldDB" id="A0AAV9QXH7"/>
<feature type="compositionally biased region" description="Acidic residues" evidence="9">
    <location>
        <begin position="357"/>
        <end position="373"/>
    </location>
</feature>
<dbReference type="EMBL" id="JAHHUM010002826">
    <property type="protein sequence ID" value="KAK5600695.1"/>
    <property type="molecule type" value="Genomic_DNA"/>
</dbReference>
<accession>A0AAV9QXH7</accession>
<keyword evidence="11" id="KW-1185">Reference proteome</keyword>
<evidence type="ECO:0000256" key="6">
    <source>
        <dbReference type="ARBA" id="ARBA00022895"/>
    </source>
</evidence>
<evidence type="ECO:0000256" key="4">
    <source>
        <dbReference type="ARBA" id="ARBA00016175"/>
    </source>
</evidence>
<dbReference type="Pfam" id="PF15489">
    <property type="entry name" value="CTC1"/>
    <property type="match status" value="2"/>
</dbReference>
<sequence>MGSLQVFLDRFGPSSEPESLWLKNIFTFIQQHLSPAACGSAHSAADQSPAGASCDHSVYELSVCVVEKIQEKSCLSTSLPVSYRPLSVSELLSQQHLACVSNLSWSTNQHRAWAREAELSLPGHRALPRVNLLLIGWLREGRGGEWRLMDSSSSVRCELICPSHLWMNRPVFLHHWNYIPHDASGQDQDRAYLELIGSPVLLCPRAEQGLAAGVGRAGLDGAVSVREAAGLLRNRVRGQRVSVFGQVGSVCPLLEVSGSTFFFFSLMEDEQTVPVLVKDSRLWWSQCVCVGHRVCVTALRVCVLRGWRGNNVLCVTDCSQIHTGYTHTLTGHKHTDRHTPADHTHSDHHLLINHDEAELEEAESEEAEPEEDPFQSAERMKQSRVISYQGTVTEVVSEGAGLYVMDRKVGLCLAYQPSERRRLRAGDQVELHQVHFLYRPCPDLPPSMLCCCLRSSLRVTAFSRVGGATAEPSCPGDGVLPRLLLQNNRGVDQYLWTCHLTSQLTHSLVPGELQHHPPPPPPPRPPRPPQCVCLLSWKLSETLWTQRGPGPRDIYSEMLDHPHSCPLNQYQVDPSVPQLLSVSDLLQSLRSSCWSSVSLRSLLPLEGSSLSRSQMNSALSWSFRTLSSDPQMGDSLRPRPLLLVGVLQLPSERSEFRQTLQLRDATAAVCCVVTETTEEADGGQRAAFNTAWIGCLVCVRRFTMVTERFLQSEFPSYQHLDQDRFITHRSCRVYLQFSLDHLLILSPSVTMVTSLSLKGEESGMVRWRRGPMNGPMMMREVEPKREEKVLLVFSGGSARWFPVLQSEHFYRLVAANTQDPSILIGCRVSGQSGVELHTDSTLQVRPDWRFYTLTRPLLLLHTCIQTPPPSVLSVSQVLDCRSEVVTFQGLISERLSLMDRKGQTGHTHSGVRLTVCDQSGRSLCVYVDLSHAPYPPGLLPGNRVVLSGFLRKRSR</sequence>
<dbReference type="InterPro" id="IPR029156">
    <property type="entry name" value="CTC1"/>
</dbReference>
<evidence type="ECO:0000256" key="9">
    <source>
        <dbReference type="SAM" id="MobiDB-lite"/>
    </source>
</evidence>
<keyword evidence="8" id="KW-0539">Nucleus</keyword>
<dbReference type="GO" id="GO:0045740">
    <property type="term" value="P:positive regulation of DNA replication"/>
    <property type="evidence" value="ECO:0007669"/>
    <property type="project" value="TreeGrafter"/>
</dbReference>
<evidence type="ECO:0000313" key="11">
    <source>
        <dbReference type="Proteomes" id="UP001311232"/>
    </source>
</evidence>
<keyword evidence="6" id="KW-0779">Telomere</keyword>
<reference evidence="10 11" key="1">
    <citation type="submission" date="2021-06" db="EMBL/GenBank/DDBJ databases">
        <authorList>
            <person name="Palmer J.M."/>
        </authorList>
    </citation>
    <scope>NUCLEOTIDE SEQUENCE [LARGE SCALE GENOMIC DNA]</scope>
    <source>
        <strain evidence="10 11">MEX-2019</strain>
        <tissue evidence="10">Muscle</tissue>
    </source>
</reference>
<dbReference type="PANTHER" id="PTHR14865:SF2">
    <property type="entry name" value="CST COMPLEX SUBUNIT CTC1"/>
    <property type="match status" value="1"/>
</dbReference>
<gene>
    <name evidence="10" type="ORF">CRENBAI_012193</name>
</gene>
<evidence type="ECO:0000256" key="8">
    <source>
        <dbReference type="ARBA" id="ARBA00023242"/>
    </source>
</evidence>